<evidence type="ECO:0000313" key="8">
    <source>
        <dbReference type="EMBL" id="THD10421.1"/>
    </source>
</evidence>
<keyword evidence="4 6" id="KW-1133">Transmembrane helix</keyword>
<dbReference type="GO" id="GO:0140359">
    <property type="term" value="F:ABC-type transporter activity"/>
    <property type="evidence" value="ECO:0007669"/>
    <property type="project" value="InterPro"/>
</dbReference>
<feature type="transmembrane region" description="Helical" evidence="6">
    <location>
        <begin position="161"/>
        <end position="179"/>
    </location>
</feature>
<dbReference type="Pfam" id="PF12698">
    <property type="entry name" value="ABC2_membrane_3"/>
    <property type="match status" value="1"/>
</dbReference>
<evidence type="ECO:0000256" key="5">
    <source>
        <dbReference type="ARBA" id="ARBA00023136"/>
    </source>
</evidence>
<feature type="transmembrane region" description="Helical" evidence="6">
    <location>
        <begin position="20"/>
        <end position="40"/>
    </location>
</feature>
<evidence type="ECO:0000256" key="3">
    <source>
        <dbReference type="ARBA" id="ARBA00022692"/>
    </source>
</evidence>
<dbReference type="AlphaFoldDB" id="A0A4V3UTF6"/>
<feature type="transmembrane region" description="Helical" evidence="6">
    <location>
        <begin position="52"/>
        <end position="73"/>
    </location>
</feature>
<dbReference type="STRING" id="993689.GCA_002077135_01874"/>
<accession>A0A4V3UTF6</accession>
<dbReference type="GO" id="GO:0005886">
    <property type="term" value="C:plasma membrane"/>
    <property type="evidence" value="ECO:0007669"/>
    <property type="project" value="UniProtKB-SubCell"/>
</dbReference>
<dbReference type="PANTHER" id="PTHR30294">
    <property type="entry name" value="MEMBRANE COMPONENT OF ABC TRANSPORTER YHHJ-RELATED"/>
    <property type="match status" value="1"/>
</dbReference>
<keyword evidence="3 6" id="KW-0812">Transmembrane</keyword>
<dbReference type="RefSeq" id="WP_081127180.1">
    <property type="nucleotide sequence ID" value="NZ_DAHXOC010000005.1"/>
</dbReference>
<protein>
    <submittedName>
        <fullName evidence="8">ABC transporter permease</fullName>
    </submittedName>
</protein>
<evidence type="ECO:0000256" key="4">
    <source>
        <dbReference type="ARBA" id="ARBA00022989"/>
    </source>
</evidence>
<keyword evidence="2" id="KW-1003">Cell membrane</keyword>
<proteinExistence type="predicted"/>
<feature type="transmembrane region" description="Helical" evidence="6">
    <location>
        <begin position="131"/>
        <end position="154"/>
    </location>
</feature>
<dbReference type="EMBL" id="MWQO01000028">
    <property type="protein sequence ID" value="THD10421.1"/>
    <property type="molecule type" value="Genomic_DNA"/>
</dbReference>
<keyword evidence="5 6" id="KW-0472">Membrane</keyword>
<reference evidence="8 9" key="1">
    <citation type="submission" date="2017-02" db="EMBL/GenBank/DDBJ databases">
        <title>Whole genome sequencing of Metallibacterium scheffleri DSM 24874 (T).</title>
        <authorList>
            <person name="Kumar S."/>
            <person name="Patil P."/>
            <person name="Patil P.B."/>
        </authorList>
    </citation>
    <scope>NUCLEOTIDE SEQUENCE [LARGE SCALE GENOMIC DNA]</scope>
    <source>
        <strain evidence="8 9">DSM 24874</strain>
    </source>
</reference>
<feature type="domain" description="ABC-2 type transporter transmembrane" evidence="7">
    <location>
        <begin position="53"/>
        <end position="237"/>
    </location>
</feature>
<feature type="transmembrane region" description="Helical" evidence="6">
    <location>
        <begin position="93"/>
        <end position="119"/>
    </location>
</feature>
<dbReference type="InterPro" id="IPR013525">
    <property type="entry name" value="ABC2_TM"/>
</dbReference>
<evidence type="ECO:0000256" key="2">
    <source>
        <dbReference type="ARBA" id="ARBA00022475"/>
    </source>
</evidence>
<evidence type="ECO:0000256" key="6">
    <source>
        <dbReference type="SAM" id="Phobius"/>
    </source>
</evidence>
<keyword evidence="9" id="KW-1185">Reference proteome</keyword>
<dbReference type="PANTHER" id="PTHR30294:SF29">
    <property type="entry name" value="MULTIDRUG ABC TRANSPORTER PERMEASE YBHS-RELATED"/>
    <property type="match status" value="1"/>
</dbReference>
<evidence type="ECO:0000256" key="1">
    <source>
        <dbReference type="ARBA" id="ARBA00004651"/>
    </source>
</evidence>
<evidence type="ECO:0000313" key="9">
    <source>
        <dbReference type="Proteomes" id="UP000307749"/>
    </source>
</evidence>
<dbReference type="Proteomes" id="UP000307749">
    <property type="component" value="Unassembled WGS sequence"/>
</dbReference>
<evidence type="ECO:0000259" key="7">
    <source>
        <dbReference type="Pfam" id="PF12698"/>
    </source>
</evidence>
<comment type="subcellular location">
    <subcellularLocation>
        <location evidence="1">Cell membrane</location>
        <topology evidence="1">Multi-pass membrane protein</topology>
    </subcellularLocation>
</comment>
<name>A0A4V3UTF6_9GAMM</name>
<sequence length="244" mass="26378">MRGLRAVLGRELHAYWTTPVAWLFLIAFLLLAGVCTFFLGDFFPRGQADLTAFFIFVPWLLLVLVPAASMRLWAEERRGGTFELLLTLPLTPLAAMLGKFLAAWLFVALALMLTFPLWLTVNYLGHPDNGAILAAYLGSMLLGGALLAVGACLSAATRNQVVAFVLSLLVGLAYMLSGAPQVQDALAPQLPSGVLQTLLEFSMLAHFQHIARGVLDLGDVLFFVVTIAVWLGAGALLLKHIEAD</sequence>
<feature type="transmembrane region" description="Helical" evidence="6">
    <location>
        <begin position="220"/>
        <end position="238"/>
    </location>
</feature>
<gene>
    <name evidence="8" type="ORF">B1806_08635</name>
</gene>
<dbReference type="InterPro" id="IPR051449">
    <property type="entry name" value="ABC-2_transporter_component"/>
</dbReference>
<dbReference type="OrthoDB" id="9794512at2"/>
<organism evidence="8 9">
    <name type="scientific">Metallibacterium scheffleri</name>
    <dbReference type="NCBI Taxonomy" id="993689"/>
    <lineage>
        <taxon>Bacteria</taxon>
        <taxon>Pseudomonadati</taxon>
        <taxon>Pseudomonadota</taxon>
        <taxon>Gammaproteobacteria</taxon>
        <taxon>Lysobacterales</taxon>
        <taxon>Rhodanobacteraceae</taxon>
        <taxon>Metallibacterium</taxon>
    </lineage>
</organism>
<comment type="caution">
    <text evidence="8">The sequence shown here is derived from an EMBL/GenBank/DDBJ whole genome shotgun (WGS) entry which is preliminary data.</text>
</comment>